<feature type="chain" id="PRO_5002994244" evidence="4">
    <location>
        <begin position="29"/>
        <end position="269"/>
    </location>
</feature>
<dbReference type="PROSITE" id="PS51078">
    <property type="entry name" value="ICLR_ED"/>
    <property type="match status" value="1"/>
</dbReference>
<dbReference type="SUPFAM" id="SSF55781">
    <property type="entry name" value="GAF domain-like"/>
    <property type="match status" value="1"/>
</dbReference>
<keyword evidence="3" id="KW-0804">Transcription</keyword>
<dbReference type="Pfam" id="PF01614">
    <property type="entry name" value="IclR_C"/>
    <property type="match status" value="1"/>
</dbReference>
<evidence type="ECO:0000256" key="1">
    <source>
        <dbReference type="ARBA" id="ARBA00023015"/>
    </source>
</evidence>
<dbReference type="InterPro" id="IPR005471">
    <property type="entry name" value="Tscrpt_reg_IclR_N"/>
</dbReference>
<accession>C8XEG3</accession>
<dbReference type="SUPFAM" id="SSF46785">
    <property type="entry name" value="Winged helix' DNA-binding domain"/>
    <property type="match status" value="1"/>
</dbReference>
<evidence type="ECO:0000256" key="2">
    <source>
        <dbReference type="ARBA" id="ARBA00023125"/>
    </source>
</evidence>
<feature type="signal peptide" evidence="4">
    <location>
        <begin position="1"/>
        <end position="28"/>
    </location>
</feature>
<dbReference type="InParanoid" id="C8XEG3"/>
<dbReference type="HOGENOM" id="CLU_062618_6_4_11"/>
<feature type="domain" description="IclR-ED" evidence="6">
    <location>
        <begin position="69"/>
        <end position="265"/>
    </location>
</feature>
<proteinExistence type="predicted"/>
<dbReference type="InterPro" id="IPR014757">
    <property type="entry name" value="Tscrpt_reg_IclR_C"/>
</dbReference>
<feature type="domain" description="HTH iclR-type" evidence="5">
    <location>
        <begin position="6"/>
        <end position="68"/>
    </location>
</feature>
<dbReference type="Gene3D" id="1.10.10.10">
    <property type="entry name" value="Winged helix-like DNA-binding domain superfamily/Winged helix DNA-binding domain"/>
    <property type="match status" value="1"/>
</dbReference>
<evidence type="ECO:0000313" key="8">
    <source>
        <dbReference type="Proteomes" id="UP000002218"/>
    </source>
</evidence>
<dbReference type="InterPro" id="IPR029016">
    <property type="entry name" value="GAF-like_dom_sf"/>
</dbReference>
<keyword evidence="8" id="KW-1185">Reference proteome</keyword>
<dbReference type="PROSITE" id="PS51077">
    <property type="entry name" value="HTH_ICLR"/>
    <property type="match status" value="1"/>
</dbReference>
<gene>
    <name evidence="7" type="ordered locus">Namu_1420</name>
</gene>
<reference evidence="7 8" key="2">
    <citation type="journal article" date="2010" name="Stand. Genomic Sci.">
        <title>Complete genome sequence of Nakamurella multipartita type strain (Y-104).</title>
        <authorList>
            <person name="Tice H."/>
            <person name="Mayilraj S."/>
            <person name="Sims D."/>
            <person name="Lapidus A."/>
            <person name="Nolan M."/>
            <person name="Lucas S."/>
            <person name="Glavina Del Rio T."/>
            <person name="Copeland A."/>
            <person name="Cheng J.F."/>
            <person name="Meincke L."/>
            <person name="Bruce D."/>
            <person name="Goodwin L."/>
            <person name="Pitluck S."/>
            <person name="Ivanova N."/>
            <person name="Mavromatis K."/>
            <person name="Ovchinnikova G."/>
            <person name="Pati A."/>
            <person name="Chen A."/>
            <person name="Palaniappan K."/>
            <person name="Land M."/>
            <person name="Hauser L."/>
            <person name="Chang Y.J."/>
            <person name="Jeffries C.D."/>
            <person name="Detter J.C."/>
            <person name="Brettin T."/>
            <person name="Rohde M."/>
            <person name="Goker M."/>
            <person name="Bristow J."/>
            <person name="Eisen J.A."/>
            <person name="Markowitz V."/>
            <person name="Hugenholtz P."/>
            <person name="Kyrpides N.C."/>
            <person name="Klenk H.P."/>
            <person name="Chen F."/>
        </authorList>
    </citation>
    <scope>NUCLEOTIDE SEQUENCE [LARGE SCALE GENOMIC DNA]</scope>
    <source>
        <strain evidence="8">ATCC 700099 / DSM 44233 / CIP 104796 / JCM 9543 / NBRC 105858 / Y-104</strain>
    </source>
</reference>
<dbReference type="GO" id="GO:0045892">
    <property type="term" value="P:negative regulation of DNA-templated transcription"/>
    <property type="evidence" value="ECO:0007669"/>
    <property type="project" value="TreeGrafter"/>
</dbReference>
<dbReference type="SMART" id="SM00346">
    <property type="entry name" value="HTH_ICLR"/>
    <property type="match status" value="1"/>
</dbReference>
<dbReference type="STRING" id="479431.Namu_1420"/>
<dbReference type="RefSeq" id="WP_015746728.1">
    <property type="nucleotide sequence ID" value="NC_013235.1"/>
</dbReference>
<dbReference type="AlphaFoldDB" id="C8XEG3"/>
<dbReference type="PANTHER" id="PTHR30136">
    <property type="entry name" value="HELIX-TURN-HELIX TRANSCRIPTIONAL REGULATOR, ICLR FAMILY"/>
    <property type="match status" value="1"/>
</dbReference>
<dbReference type="Proteomes" id="UP000002218">
    <property type="component" value="Chromosome"/>
</dbReference>
<dbReference type="eggNOG" id="COG1414">
    <property type="taxonomic scope" value="Bacteria"/>
</dbReference>
<dbReference type="GO" id="GO:0003677">
    <property type="term" value="F:DNA binding"/>
    <property type="evidence" value="ECO:0007669"/>
    <property type="project" value="UniProtKB-KW"/>
</dbReference>
<evidence type="ECO:0000313" key="7">
    <source>
        <dbReference type="EMBL" id="ACV77821.1"/>
    </source>
</evidence>
<name>C8XEG3_NAKMY</name>
<dbReference type="InterPro" id="IPR036388">
    <property type="entry name" value="WH-like_DNA-bd_sf"/>
</dbReference>
<sequence length="269" mass="27877">MSRPAAPALGKGLAVLHLLASRATPVSAAAIARDLDLPRSTTYELLTELAAAGFAVHLAEDRRWGLGLAAFEIGSAYLRGQPLERVGRPVLARLGSAAAGTAHLGVLHGAQTLYLAKEKAGRTPTLVTEVGVRLPAALTATGLSILAHLPAGQVRALFPDRDSFVDRTGRGPRTLPDLRADLTVTRRRGWAIEDGRISAGAASVAAAVFDHNRVPIAAVGITIGHRCPAVRTDGTPAERACGADFAELAAPVRAAAREITTAIGGRVPD</sequence>
<keyword evidence="1" id="KW-0805">Transcription regulation</keyword>
<dbReference type="PANTHER" id="PTHR30136:SF35">
    <property type="entry name" value="HTH-TYPE TRANSCRIPTIONAL REGULATOR RV1719"/>
    <property type="match status" value="1"/>
</dbReference>
<dbReference type="Pfam" id="PF09339">
    <property type="entry name" value="HTH_IclR"/>
    <property type="match status" value="1"/>
</dbReference>
<dbReference type="Gene3D" id="3.30.450.40">
    <property type="match status" value="1"/>
</dbReference>
<evidence type="ECO:0000259" key="5">
    <source>
        <dbReference type="PROSITE" id="PS51077"/>
    </source>
</evidence>
<reference evidence="8" key="1">
    <citation type="submission" date="2009-09" db="EMBL/GenBank/DDBJ databases">
        <title>The complete genome of Nakamurella multipartita DSM 44233.</title>
        <authorList>
            <consortium name="US DOE Joint Genome Institute (JGI-PGF)"/>
            <person name="Lucas S."/>
            <person name="Copeland A."/>
            <person name="Lapidus A."/>
            <person name="Glavina del Rio T."/>
            <person name="Dalin E."/>
            <person name="Tice H."/>
            <person name="Bruce D."/>
            <person name="Goodwin L."/>
            <person name="Pitluck S."/>
            <person name="Kyrpides N."/>
            <person name="Mavromatis K."/>
            <person name="Ivanova N."/>
            <person name="Ovchinnikova G."/>
            <person name="Sims D."/>
            <person name="Meincke L."/>
            <person name="Brettin T."/>
            <person name="Detter J.C."/>
            <person name="Han C."/>
            <person name="Larimer F."/>
            <person name="Land M."/>
            <person name="Hauser L."/>
            <person name="Markowitz V."/>
            <person name="Cheng J.-F."/>
            <person name="Hugenholtz P."/>
            <person name="Woyke T."/>
            <person name="Wu D."/>
            <person name="Klenk H.-P."/>
            <person name="Eisen J.A."/>
        </authorList>
    </citation>
    <scope>NUCLEOTIDE SEQUENCE [LARGE SCALE GENOMIC DNA]</scope>
    <source>
        <strain evidence="8">ATCC 700099 / DSM 44233 / CIP 104796 / JCM 9543 / NBRC 105858 / Y-104</strain>
    </source>
</reference>
<keyword evidence="2" id="KW-0238">DNA-binding</keyword>
<dbReference type="EMBL" id="CP001737">
    <property type="protein sequence ID" value="ACV77821.1"/>
    <property type="molecule type" value="Genomic_DNA"/>
</dbReference>
<dbReference type="KEGG" id="nml:Namu_1420"/>
<evidence type="ECO:0000256" key="4">
    <source>
        <dbReference type="SAM" id="SignalP"/>
    </source>
</evidence>
<evidence type="ECO:0000256" key="3">
    <source>
        <dbReference type="ARBA" id="ARBA00023163"/>
    </source>
</evidence>
<dbReference type="InterPro" id="IPR050707">
    <property type="entry name" value="HTH_MetabolicPath_Reg"/>
</dbReference>
<keyword evidence="4" id="KW-0732">Signal</keyword>
<protein>
    <submittedName>
        <fullName evidence="7">Transcriptional regulator, IclR family</fullName>
    </submittedName>
</protein>
<dbReference type="InterPro" id="IPR036390">
    <property type="entry name" value="WH_DNA-bd_sf"/>
</dbReference>
<dbReference type="GO" id="GO:0003700">
    <property type="term" value="F:DNA-binding transcription factor activity"/>
    <property type="evidence" value="ECO:0007669"/>
    <property type="project" value="TreeGrafter"/>
</dbReference>
<organism evidence="7 8">
    <name type="scientific">Nakamurella multipartita (strain ATCC 700099 / DSM 44233 / CIP 104796 / JCM 9543 / NBRC 105858 / Y-104)</name>
    <name type="common">Microsphaera multipartita</name>
    <dbReference type="NCBI Taxonomy" id="479431"/>
    <lineage>
        <taxon>Bacteria</taxon>
        <taxon>Bacillati</taxon>
        <taxon>Actinomycetota</taxon>
        <taxon>Actinomycetes</taxon>
        <taxon>Nakamurellales</taxon>
        <taxon>Nakamurellaceae</taxon>
        <taxon>Nakamurella</taxon>
    </lineage>
</organism>
<evidence type="ECO:0000259" key="6">
    <source>
        <dbReference type="PROSITE" id="PS51078"/>
    </source>
</evidence>
<dbReference type="OrthoDB" id="3734039at2"/>